<dbReference type="Gene3D" id="3.40.50.720">
    <property type="entry name" value="NAD(P)-binding Rossmann-like Domain"/>
    <property type="match status" value="1"/>
</dbReference>
<evidence type="ECO:0000259" key="6">
    <source>
        <dbReference type="Pfam" id="PF14833"/>
    </source>
</evidence>
<feature type="active site" evidence="4">
    <location>
        <position position="136"/>
    </location>
</feature>
<dbReference type="InterPro" id="IPR051265">
    <property type="entry name" value="HIBADH-related_NP60_sf"/>
</dbReference>
<evidence type="ECO:0000256" key="4">
    <source>
        <dbReference type="PIRSR" id="PIRSR000103-1"/>
    </source>
</evidence>
<keyword evidence="8" id="KW-1185">Reference proteome</keyword>
<dbReference type="Pfam" id="PF14833">
    <property type="entry name" value="NAD_binding_11"/>
    <property type="match status" value="1"/>
</dbReference>
<name>A0AAD9DDK0_9STRA</name>
<dbReference type="GO" id="GO:0051287">
    <property type="term" value="F:NAD binding"/>
    <property type="evidence" value="ECO:0007669"/>
    <property type="project" value="InterPro"/>
</dbReference>
<evidence type="ECO:0000256" key="2">
    <source>
        <dbReference type="ARBA" id="ARBA00023002"/>
    </source>
</evidence>
<dbReference type="Proteomes" id="UP001224775">
    <property type="component" value="Unassembled WGS sequence"/>
</dbReference>
<keyword evidence="2 7" id="KW-0560">Oxidoreductase</keyword>
<dbReference type="SUPFAM" id="SSF51735">
    <property type="entry name" value="NAD(P)-binding Rossmann-fold domains"/>
    <property type="match status" value="1"/>
</dbReference>
<dbReference type="InterPro" id="IPR013328">
    <property type="entry name" value="6PGD_dom2"/>
</dbReference>
<proteinExistence type="inferred from homology"/>
<reference evidence="7" key="1">
    <citation type="submission" date="2023-06" db="EMBL/GenBank/DDBJ databases">
        <title>Survivors Of The Sea: Transcriptome response of Skeletonema marinoi to long-term dormancy.</title>
        <authorList>
            <person name="Pinder M.I.M."/>
            <person name="Kourtchenko O."/>
            <person name="Robertson E.K."/>
            <person name="Larsson T."/>
            <person name="Maumus F."/>
            <person name="Osuna-Cruz C.M."/>
            <person name="Vancaester E."/>
            <person name="Stenow R."/>
            <person name="Vandepoele K."/>
            <person name="Ploug H."/>
            <person name="Bruchert V."/>
            <person name="Godhe A."/>
            <person name="Topel M."/>
        </authorList>
    </citation>
    <scope>NUCLEOTIDE SEQUENCE</scope>
    <source>
        <strain evidence="7">R05AC</strain>
    </source>
</reference>
<dbReference type="InterPro" id="IPR036291">
    <property type="entry name" value="NAD(P)-bd_dom_sf"/>
</dbReference>
<evidence type="ECO:0000259" key="5">
    <source>
        <dbReference type="Pfam" id="PF03446"/>
    </source>
</evidence>
<evidence type="ECO:0000256" key="3">
    <source>
        <dbReference type="ARBA" id="ARBA00023027"/>
    </source>
</evidence>
<dbReference type="InterPro" id="IPR008927">
    <property type="entry name" value="6-PGluconate_DH-like_C_sf"/>
</dbReference>
<protein>
    <submittedName>
        <fullName evidence="7">3-hydroxyisobutyrate dehydrogenase-related protein</fullName>
        <ecNumber evidence="7">1.1.1.-</ecNumber>
    </submittedName>
</protein>
<sequence>MPTSAKSENLKASHPDKSIEIKTSAKDVVSSCDIVFSMLSTPEASAAVFDDAANGTLAGVSSSSVIIDCATLAESDMKRMSDQVTAKGGTFLEAPVSGSKGSQAVFDDATVQAALDAMGKASHYFGEEVGKATRAKLVVNSLMGTMMAAFGESLALAESLDLDGSKMLEVISQGAIASPMFALKGPKMLKKDHAPNFPLCHAHKDMKLAVDAAKSVGTEYSVTQMAEETFRKAREDEELKVANEDFSAVFEKIHKESKSDYSKKRKLG</sequence>
<evidence type="ECO:0000313" key="7">
    <source>
        <dbReference type="EMBL" id="KAK1743711.1"/>
    </source>
</evidence>
<dbReference type="GO" id="GO:0050661">
    <property type="term" value="F:NADP binding"/>
    <property type="evidence" value="ECO:0007669"/>
    <property type="project" value="InterPro"/>
</dbReference>
<dbReference type="Gene3D" id="1.10.1040.10">
    <property type="entry name" value="N-(1-d-carboxylethyl)-l-norvaline Dehydrogenase, domain 2"/>
    <property type="match status" value="1"/>
</dbReference>
<comment type="similarity">
    <text evidence="1">Belongs to the HIBADH-related family. NP60 subfamily.</text>
</comment>
<dbReference type="PANTHER" id="PTHR43580">
    <property type="entry name" value="OXIDOREDUCTASE GLYR1-RELATED"/>
    <property type="match status" value="1"/>
</dbReference>
<dbReference type="AlphaFoldDB" id="A0AAD9DDK0"/>
<gene>
    <name evidence="7" type="ORF">QTG54_005308</name>
</gene>
<feature type="domain" description="3-hydroxyisobutyrate dehydrogenase-like NAD-binding" evidence="6">
    <location>
        <begin position="130"/>
        <end position="249"/>
    </location>
</feature>
<accession>A0AAD9DDK0</accession>
<dbReference type="EC" id="1.1.1.-" evidence="7"/>
<keyword evidence="3" id="KW-0520">NAD</keyword>
<organism evidence="7 8">
    <name type="scientific">Skeletonema marinoi</name>
    <dbReference type="NCBI Taxonomy" id="267567"/>
    <lineage>
        <taxon>Eukaryota</taxon>
        <taxon>Sar</taxon>
        <taxon>Stramenopiles</taxon>
        <taxon>Ochrophyta</taxon>
        <taxon>Bacillariophyta</taxon>
        <taxon>Coscinodiscophyceae</taxon>
        <taxon>Thalassiosirophycidae</taxon>
        <taxon>Thalassiosirales</taxon>
        <taxon>Skeletonemataceae</taxon>
        <taxon>Skeletonema</taxon>
        <taxon>Skeletonema marinoi-dohrnii complex</taxon>
    </lineage>
</organism>
<dbReference type="SUPFAM" id="SSF48179">
    <property type="entry name" value="6-phosphogluconate dehydrogenase C-terminal domain-like"/>
    <property type="match status" value="1"/>
</dbReference>
<dbReference type="InterPro" id="IPR029154">
    <property type="entry name" value="HIBADH-like_NADP-bd"/>
</dbReference>
<comment type="caution">
    <text evidence="7">The sequence shown here is derived from an EMBL/GenBank/DDBJ whole genome shotgun (WGS) entry which is preliminary data.</text>
</comment>
<dbReference type="PIRSF" id="PIRSF000103">
    <property type="entry name" value="HIBADH"/>
    <property type="match status" value="1"/>
</dbReference>
<dbReference type="PANTHER" id="PTHR43580:SF2">
    <property type="entry name" value="CYTOKINE-LIKE NUCLEAR FACTOR N-PAC"/>
    <property type="match status" value="1"/>
</dbReference>
<dbReference type="EMBL" id="JATAAI010000008">
    <property type="protein sequence ID" value="KAK1743711.1"/>
    <property type="molecule type" value="Genomic_DNA"/>
</dbReference>
<evidence type="ECO:0000313" key="8">
    <source>
        <dbReference type="Proteomes" id="UP001224775"/>
    </source>
</evidence>
<dbReference type="GO" id="GO:0016491">
    <property type="term" value="F:oxidoreductase activity"/>
    <property type="evidence" value="ECO:0007669"/>
    <property type="project" value="UniProtKB-KW"/>
</dbReference>
<dbReference type="Pfam" id="PF03446">
    <property type="entry name" value="NAD_binding_2"/>
    <property type="match status" value="1"/>
</dbReference>
<feature type="domain" description="6-phosphogluconate dehydrogenase NADP-binding" evidence="5">
    <location>
        <begin position="5"/>
        <end position="100"/>
    </location>
</feature>
<evidence type="ECO:0000256" key="1">
    <source>
        <dbReference type="ARBA" id="ARBA00007598"/>
    </source>
</evidence>
<dbReference type="InterPro" id="IPR015815">
    <property type="entry name" value="HIBADH-related"/>
</dbReference>
<dbReference type="InterPro" id="IPR006115">
    <property type="entry name" value="6PGDH_NADP-bd"/>
</dbReference>